<evidence type="ECO:0000256" key="1">
    <source>
        <dbReference type="SAM" id="MobiDB-lite"/>
    </source>
</evidence>
<evidence type="ECO:0000256" key="2">
    <source>
        <dbReference type="SAM" id="SignalP"/>
    </source>
</evidence>
<keyword evidence="2" id="KW-0732">Signal</keyword>
<feature type="compositionally biased region" description="Polar residues" evidence="1">
    <location>
        <begin position="60"/>
        <end position="72"/>
    </location>
</feature>
<evidence type="ECO:0000313" key="3">
    <source>
        <dbReference type="EMBL" id="GBP24686.1"/>
    </source>
</evidence>
<name>A0A4C1UFF4_EUMVA</name>
<feature type="signal peptide" evidence="2">
    <location>
        <begin position="1"/>
        <end position="19"/>
    </location>
</feature>
<dbReference type="OrthoDB" id="7485528at2759"/>
<proteinExistence type="predicted"/>
<feature type="compositionally biased region" description="Basic and acidic residues" evidence="1">
    <location>
        <begin position="118"/>
        <end position="127"/>
    </location>
</feature>
<sequence length="127" mass="13572">MRLTVSVLFCLALGFSAEAKPENVSSRTDKRALSEGNASLDKRAPANGPAAQPPAIEYAESTTVESDKSPTQLKVGKIKIDEPRRLERDNAGGRARSTRAPAARRPSAASGRGGPHPRAGEVRRREI</sequence>
<accession>A0A4C1UFF4</accession>
<protein>
    <submittedName>
        <fullName evidence="3">Uncharacterized protein</fullName>
    </submittedName>
</protein>
<reference evidence="3 4" key="1">
    <citation type="journal article" date="2019" name="Commun. Biol.">
        <title>The bagworm genome reveals a unique fibroin gene that provides high tensile strength.</title>
        <authorList>
            <person name="Kono N."/>
            <person name="Nakamura H."/>
            <person name="Ohtoshi R."/>
            <person name="Tomita M."/>
            <person name="Numata K."/>
            <person name="Arakawa K."/>
        </authorList>
    </citation>
    <scope>NUCLEOTIDE SEQUENCE [LARGE SCALE GENOMIC DNA]</scope>
</reference>
<feature type="chain" id="PRO_5020029171" evidence="2">
    <location>
        <begin position="20"/>
        <end position="127"/>
    </location>
</feature>
<organism evidence="3 4">
    <name type="scientific">Eumeta variegata</name>
    <name type="common">Bagworm moth</name>
    <name type="synonym">Eumeta japonica</name>
    <dbReference type="NCBI Taxonomy" id="151549"/>
    <lineage>
        <taxon>Eukaryota</taxon>
        <taxon>Metazoa</taxon>
        <taxon>Ecdysozoa</taxon>
        <taxon>Arthropoda</taxon>
        <taxon>Hexapoda</taxon>
        <taxon>Insecta</taxon>
        <taxon>Pterygota</taxon>
        <taxon>Neoptera</taxon>
        <taxon>Endopterygota</taxon>
        <taxon>Lepidoptera</taxon>
        <taxon>Glossata</taxon>
        <taxon>Ditrysia</taxon>
        <taxon>Tineoidea</taxon>
        <taxon>Psychidae</taxon>
        <taxon>Oiketicinae</taxon>
        <taxon>Eumeta</taxon>
    </lineage>
</organism>
<feature type="compositionally biased region" description="Basic and acidic residues" evidence="1">
    <location>
        <begin position="78"/>
        <end position="91"/>
    </location>
</feature>
<dbReference type="EMBL" id="BGZK01000164">
    <property type="protein sequence ID" value="GBP24686.1"/>
    <property type="molecule type" value="Genomic_DNA"/>
</dbReference>
<evidence type="ECO:0000313" key="4">
    <source>
        <dbReference type="Proteomes" id="UP000299102"/>
    </source>
</evidence>
<feature type="region of interest" description="Disordered" evidence="1">
    <location>
        <begin position="19"/>
        <end position="127"/>
    </location>
</feature>
<feature type="compositionally biased region" description="Low complexity" evidence="1">
    <location>
        <begin position="92"/>
        <end position="110"/>
    </location>
</feature>
<feature type="compositionally biased region" description="Low complexity" evidence="1">
    <location>
        <begin position="45"/>
        <end position="55"/>
    </location>
</feature>
<dbReference type="AlphaFoldDB" id="A0A4C1UFF4"/>
<gene>
    <name evidence="3" type="ORF">EVAR_15892_1</name>
</gene>
<keyword evidence="4" id="KW-1185">Reference proteome</keyword>
<comment type="caution">
    <text evidence="3">The sequence shown here is derived from an EMBL/GenBank/DDBJ whole genome shotgun (WGS) entry which is preliminary data.</text>
</comment>
<dbReference type="Proteomes" id="UP000299102">
    <property type="component" value="Unassembled WGS sequence"/>
</dbReference>